<keyword evidence="2" id="KW-1185">Reference proteome</keyword>
<reference evidence="1" key="1">
    <citation type="submission" date="2023-04" db="EMBL/GenBank/DDBJ databases">
        <title>A chromosome-level genome assembly of the parasitoid wasp Eretmocerus hayati.</title>
        <authorList>
            <person name="Zhong Y."/>
            <person name="Liu S."/>
            <person name="Liu Y."/>
        </authorList>
    </citation>
    <scope>NUCLEOTIDE SEQUENCE</scope>
    <source>
        <strain evidence="1">ZJU_SS_LIU_2023</strain>
    </source>
</reference>
<evidence type="ECO:0000313" key="2">
    <source>
        <dbReference type="Proteomes" id="UP001239111"/>
    </source>
</evidence>
<dbReference type="Proteomes" id="UP001239111">
    <property type="component" value="Chromosome 3"/>
</dbReference>
<gene>
    <name evidence="1" type="ORF">QAD02_004829</name>
</gene>
<comment type="caution">
    <text evidence="1">The sequence shown here is derived from an EMBL/GenBank/DDBJ whole genome shotgun (WGS) entry which is preliminary data.</text>
</comment>
<proteinExistence type="predicted"/>
<accession>A0ACC2NR36</accession>
<name>A0ACC2NR36_9HYME</name>
<protein>
    <submittedName>
        <fullName evidence="1">Uncharacterized protein</fullName>
    </submittedName>
</protein>
<dbReference type="EMBL" id="CM056743">
    <property type="protein sequence ID" value="KAJ8673567.1"/>
    <property type="molecule type" value="Genomic_DNA"/>
</dbReference>
<evidence type="ECO:0000313" key="1">
    <source>
        <dbReference type="EMBL" id="KAJ8673567.1"/>
    </source>
</evidence>
<sequence length="345" mass="39471">MSSELKLTTGSKVTTTVIPWQIQQWDFTRRRRDKITFDNICPAQHSFECSFSFCINSVKNEHCWMVQSLFEVKLSSNNGLKSKLFVTVFLKNDASKYPPFTADIEPVDLPSNHTEVLRFNLPILERGQYNDLERYVENNSLTIYTKIEEFIEIKKVVDDVVLPSERIMLQTDVFGEFFKSRAFTDVLFIVGRTKQQFHAHAVILAAVCPYFSSMLNGSNMKEQKTRTVDLSSDSDISVEAFQGFLDYVYGIKKVQDMSDIVKDLAVLADKYNFSQLIQACDRVLCESLCEDNVVSLLGFAYRYKFKLLKKKTLNLAISCGIKSENFSGNDDVSELLRDLLCSLSI</sequence>
<organism evidence="1 2">
    <name type="scientific">Eretmocerus hayati</name>
    <dbReference type="NCBI Taxonomy" id="131215"/>
    <lineage>
        <taxon>Eukaryota</taxon>
        <taxon>Metazoa</taxon>
        <taxon>Ecdysozoa</taxon>
        <taxon>Arthropoda</taxon>
        <taxon>Hexapoda</taxon>
        <taxon>Insecta</taxon>
        <taxon>Pterygota</taxon>
        <taxon>Neoptera</taxon>
        <taxon>Endopterygota</taxon>
        <taxon>Hymenoptera</taxon>
        <taxon>Apocrita</taxon>
        <taxon>Proctotrupomorpha</taxon>
        <taxon>Chalcidoidea</taxon>
        <taxon>Aphelinidae</taxon>
        <taxon>Aphelininae</taxon>
        <taxon>Eretmocerus</taxon>
    </lineage>
</organism>